<gene>
    <name evidence="1" type="ORF">ACFOSB_20320</name>
</gene>
<evidence type="ECO:0008006" key="3">
    <source>
        <dbReference type="Google" id="ProtNLM"/>
    </source>
</evidence>
<proteinExistence type="predicted"/>
<accession>A0ABV7ZFP6</accession>
<evidence type="ECO:0000313" key="1">
    <source>
        <dbReference type="EMBL" id="MFC3835213.1"/>
    </source>
</evidence>
<dbReference type="RefSeq" id="WP_322471924.1">
    <property type="nucleotide sequence ID" value="NZ_JBHRZG010000024.1"/>
</dbReference>
<evidence type="ECO:0000313" key="2">
    <source>
        <dbReference type="Proteomes" id="UP001595803"/>
    </source>
</evidence>
<reference evidence="2" key="1">
    <citation type="journal article" date="2019" name="Int. J. Syst. Evol. Microbiol.">
        <title>The Global Catalogue of Microorganisms (GCM) 10K type strain sequencing project: providing services to taxonomists for standard genome sequencing and annotation.</title>
        <authorList>
            <consortium name="The Broad Institute Genomics Platform"/>
            <consortium name="The Broad Institute Genome Sequencing Center for Infectious Disease"/>
            <person name="Wu L."/>
            <person name="Ma J."/>
        </authorList>
    </citation>
    <scope>NUCLEOTIDE SEQUENCE [LARGE SCALE GENOMIC DNA]</scope>
    <source>
        <strain evidence="2">CCTCC AB 2017081</strain>
    </source>
</reference>
<protein>
    <recommendedName>
        <fullName evidence="3">Transglutaminase-like domain-containing protein</fullName>
    </recommendedName>
</protein>
<dbReference type="Proteomes" id="UP001595803">
    <property type="component" value="Unassembled WGS sequence"/>
</dbReference>
<organism evidence="1 2">
    <name type="scientific">Deinococcus rufus</name>
    <dbReference type="NCBI Taxonomy" id="2136097"/>
    <lineage>
        <taxon>Bacteria</taxon>
        <taxon>Thermotogati</taxon>
        <taxon>Deinococcota</taxon>
        <taxon>Deinococci</taxon>
        <taxon>Deinococcales</taxon>
        <taxon>Deinococcaceae</taxon>
        <taxon>Deinococcus</taxon>
    </lineage>
</organism>
<sequence length="195" mass="21732">MTRPLASLLHAEAVRRGLRSGDPLPDERELFELVRDLPYARASSHAPETVIAEWRGTCSTKHELLAALYAELGLPSTIYACTQEIRLPDGSAPELAAWNGEPVIDVHNYLVLHERGGDRLIDATWPLAARAAGLPANEWGHDMQIACTPLETWALNPGEDVAAFKEAKLRERYTPEQLERRDEFIRAVGQLFTRG</sequence>
<comment type="caution">
    <text evidence="1">The sequence shown here is derived from an EMBL/GenBank/DDBJ whole genome shotgun (WGS) entry which is preliminary data.</text>
</comment>
<keyword evidence="2" id="KW-1185">Reference proteome</keyword>
<name>A0ABV7ZFP6_9DEIO</name>
<dbReference type="EMBL" id="JBHRZG010000024">
    <property type="protein sequence ID" value="MFC3835213.1"/>
    <property type="molecule type" value="Genomic_DNA"/>
</dbReference>